<dbReference type="InterPro" id="IPR011013">
    <property type="entry name" value="Gal_mutarotase_sf_dom"/>
</dbReference>
<comment type="caution">
    <text evidence="1">The sequence shown here is derived from an EMBL/GenBank/DDBJ whole genome shotgun (WGS) entry which is preliminary data.</text>
</comment>
<dbReference type="Pfam" id="PF16153">
    <property type="entry name" value="DUF4861"/>
    <property type="match status" value="1"/>
</dbReference>
<dbReference type="Proteomes" id="UP000823771">
    <property type="component" value="Unassembled WGS sequence"/>
</dbReference>
<dbReference type="InterPro" id="IPR032342">
    <property type="entry name" value="DUF4861"/>
</dbReference>
<proteinExistence type="predicted"/>
<dbReference type="GO" id="GO:0005975">
    <property type="term" value="P:carbohydrate metabolic process"/>
    <property type="evidence" value="ECO:0007669"/>
    <property type="project" value="InterPro"/>
</dbReference>
<dbReference type="SUPFAM" id="SSF74650">
    <property type="entry name" value="Galactose mutarotase-like"/>
    <property type="match status" value="1"/>
</dbReference>
<accession>A0A9D9ISK7</accession>
<dbReference type="AlphaFoldDB" id="A0A9D9ISK7"/>
<dbReference type="GO" id="GO:0003824">
    <property type="term" value="F:catalytic activity"/>
    <property type="evidence" value="ECO:0007669"/>
    <property type="project" value="InterPro"/>
</dbReference>
<name>A0A9D9ISK7_9BACT</name>
<reference evidence="1" key="2">
    <citation type="journal article" date="2021" name="PeerJ">
        <title>Extensive microbial diversity within the chicken gut microbiome revealed by metagenomics and culture.</title>
        <authorList>
            <person name="Gilroy R."/>
            <person name="Ravi A."/>
            <person name="Getino M."/>
            <person name="Pursley I."/>
            <person name="Horton D.L."/>
            <person name="Alikhan N.F."/>
            <person name="Baker D."/>
            <person name="Gharbi K."/>
            <person name="Hall N."/>
            <person name="Watson M."/>
            <person name="Adriaenssens E.M."/>
            <person name="Foster-Nyarko E."/>
            <person name="Jarju S."/>
            <person name="Secka A."/>
            <person name="Antonio M."/>
            <person name="Oren A."/>
            <person name="Chaudhuri R.R."/>
            <person name="La Ragione R."/>
            <person name="Hildebrand F."/>
            <person name="Pallen M.J."/>
        </authorList>
    </citation>
    <scope>NUCLEOTIDE SEQUENCE</scope>
    <source>
        <strain evidence="1">2478</strain>
    </source>
</reference>
<organism evidence="1 2">
    <name type="scientific">Candidatus Cryptobacteroides excrementipullorum</name>
    <dbReference type="NCBI Taxonomy" id="2840761"/>
    <lineage>
        <taxon>Bacteria</taxon>
        <taxon>Pseudomonadati</taxon>
        <taxon>Bacteroidota</taxon>
        <taxon>Bacteroidia</taxon>
        <taxon>Bacteroidales</taxon>
        <taxon>Candidatus Cryptobacteroides</taxon>
    </lineage>
</organism>
<dbReference type="EMBL" id="JADILZ010000043">
    <property type="protein sequence ID" value="MBO8478259.1"/>
    <property type="molecule type" value="Genomic_DNA"/>
</dbReference>
<evidence type="ECO:0000313" key="2">
    <source>
        <dbReference type="Proteomes" id="UP000823771"/>
    </source>
</evidence>
<gene>
    <name evidence="1" type="ORF">IAB80_05180</name>
</gene>
<reference evidence="1" key="1">
    <citation type="submission" date="2020-10" db="EMBL/GenBank/DDBJ databases">
        <authorList>
            <person name="Gilroy R."/>
        </authorList>
    </citation>
    <scope>NUCLEOTIDE SEQUENCE</scope>
    <source>
        <strain evidence="1">2478</strain>
    </source>
</reference>
<dbReference type="PROSITE" id="PS51257">
    <property type="entry name" value="PROKAR_LIPOPROTEIN"/>
    <property type="match status" value="1"/>
</dbReference>
<evidence type="ECO:0000313" key="1">
    <source>
        <dbReference type="EMBL" id="MBO8478259.1"/>
    </source>
</evidence>
<protein>
    <submittedName>
        <fullName evidence="1">DUF4861 family protein</fullName>
    </submittedName>
</protein>
<sequence>MKNTILTICIAAIAASCSGQKPVTVTVQNDTGLPRKAETVEILFSDLTALDDRLTEENAVVLDSTGKQVPVQVYTERTGQEKLIFQADVPAGKTCRYTIASGVREKYDTLVYSRHVPERADDYAYENDLIAGRIYGPALEFPRTLGPDIWVKSTDRLIIDEWFAKNDYHHNYGEGMDCYKVDATLGGGACAPYIGEKIITGDNWATQERICNGPIRTKAVFTHGTFLVNGKSCTVTRELSLDAGSRFVKISTWFDCNMDELPVVLGAIQHDVIARTDGDYYIAFTEKASDTSDPERDGDISVGLVVDAAEQGVSAGTMDGHAVLKAVATPGRRFDVWTGSGWSQGGVPSAEQWAMTVKDFAYAQAHPLKVTVGR</sequence>
<dbReference type="GO" id="GO:0030246">
    <property type="term" value="F:carbohydrate binding"/>
    <property type="evidence" value="ECO:0007669"/>
    <property type="project" value="InterPro"/>
</dbReference>